<reference evidence="1 4" key="2">
    <citation type="submission" date="2020-01" db="EMBL/GenBank/DDBJ databases">
        <authorList>
            <consortium name="PulseNet: The National Subtyping Network for Foodborne Disease Surveillance"/>
            <person name="Tarr C.L."/>
            <person name="Trees E."/>
            <person name="Katz L.S."/>
            <person name="Carleton-Romer H.A."/>
            <person name="Stroika S."/>
            <person name="Kucerova Z."/>
            <person name="Roache K.F."/>
            <person name="Sabol A.L."/>
            <person name="Besser J."/>
            <person name="Gerner-Smidt P."/>
        </authorList>
    </citation>
    <scope>NUCLEOTIDE SEQUENCE [LARGE SCALE GENOMIC DNA]</scope>
    <source>
        <strain evidence="1 4">PNUSAC014094</strain>
    </source>
</reference>
<name>A0A5C4YBR0_CAMJU</name>
<reference evidence="2 3" key="1">
    <citation type="submission" date="2019-06" db="EMBL/GenBank/DDBJ databases">
        <title>Epidemiology of MDR Campylobacter spp.</title>
        <authorList>
            <person name="Addetia A."/>
            <person name="Greninger A."/>
            <person name="Fang F."/>
        </authorList>
    </citation>
    <scope>NUCLEOTIDE SEQUENCE [LARGE SCALE GENOMIC DNA]</scope>
    <source>
        <strain evidence="2 3">HMC314</strain>
    </source>
</reference>
<accession>A0A5C4YBR0</accession>
<dbReference type="Proteomes" id="UP000312397">
    <property type="component" value="Unassembled WGS sequence"/>
</dbReference>
<proteinExistence type="predicted"/>
<dbReference type="EMBL" id="VEVS01000065">
    <property type="protein sequence ID" value="TNO40456.1"/>
    <property type="molecule type" value="Genomic_DNA"/>
</dbReference>
<organism evidence="2 3">
    <name type="scientific">Campylobacter jejuni</name>
    <dbReference type="NCBI Taxonomy" id="197"/>
    <lineage>
        <taxon>Bacteria</taxon>
        <taxon>Pseudomonadati</taxon>
        <taxon>Campylobacterota</taxon>
        <taxon>Epsilonproteobacteria</taxon>
        <taxon>Campylobacterales</taxon>
        <taxon>Campylobacteraceae</taxon>
        <taxon>Campylobacter</taxon>
    </lineage>
</organism>
<evidence type="ECO:0000313" key="2">
    <source>
        <dbReference type="EMBL" id="TNO40456.1"/>
    </source>
</evidence>
<dbReference type="AlphaFoldDB" id="A0A5C4YBR0"/>
<dbReference type="Proteomes" id="UP000478805">
    <property type="component" value="Unassembled WGS sequence"/>
</dbReference>
<protein>
    <submittedName>
        <fullName evidence="2">DUF2920 family protein</fullName>
    </submittedName>
</protein>
<dbReference type="RefSeq" id="WP_134860575.1">
    <property type="nucleotide sequence ID" value="NZ_AP028390.1"/>
</dbReference>
<evidence type="ECO:0000313" key="1">
    <source>
        <dbReference type="EMBL" id="EDP8234283.1"/>
    </source>
</evidence>
<evidence type="ECO:0000313" key="3">
    <source>
        <dbReference type="Proteomes" id="UP000312397"/>
    </source>
</evidence>
<dbReference type="Pfam" id="PF11144">
    <property type="entry name" value="DUF2920"/>
    <property type="match status" value="1"/>
</dbReference>
<gene>
    <name evidence="2" type="ORF">FH034_09965</name>
    <name evidence="1" type="ORF">GSU20_04720</name>
</gene>
<dbReference type="InterPro" id="IPR022605">
    <property type="entry name" value="DUF2920"/>
</dbReference>
<evidence type="ECO:0000313" key="4">
    <source>
        <dbReference type="Proteomes" id="UP000478805"/>
    </source>
</evidence>
<dbReference type="EMBL" id="AANOVI010000004">
    <property type="protein sequence ID" value="EDP8234283.1"/>
    <property type="molecule type" value="Genomic_DNA"/>
</dbReference>
<comment type="caution">
    <text evidence="2">The sequence shown here is derived from an EMBL/GenBank/DDBJ whole genome shotgun (WGS) entry which is preliminary data.</text>
</comment>
<sequence length="37" mass="4468">MLLDKKFIIKEDSISYPCKNKVFTFKDEDDKFILEII</sequence>